<protein>
    <recommendedName>
        <fullName evidence="6">JmjC domain-containing protein</fullName>
    </recommendedName>
</protein>
<accession>A0A5J5ERM3</accession>
<comment type="caution">
    <text evidence="7">The sequence shown here is derived from an EMBL/GenBank/DDBJ whole genome shotgun (WGS) entry which is preliminary data.</text>
</comment>
<feature type="compositionally biased region" description="Polar residues" evidence="5">
    <location>
        <begin position="678"/>
        <end position="706"/>
    </location>
</feature>
<feature type="compositionally biased region" description="Acidic residues" evidence="5">
    <location>
        <begin position="1380"/>
        <end position="1397"/>
    </location>
</feature>
<evidence type="ECO:0000313" key="8">
    <source>
        <dbReference type="Proteomes" id="UP000326924"/>
    </source>
</evidence>
<feature type="compositionally biased region" description="Polar residues" evidence="5">
    <location>
        <begin position="886"/>
        <end position="904"/>
    </location>
</feature>
<proteinExistence type="predicted"/>
<dbReference type="InParanoid" id="A0A5J5ERM3"/>
<dbReference type="Gene3D" id="2.60.120.650">
    <property type="entry name" value="Cupin"/>
    <property type="match status" value="1"/>
</dbReference>
<dbReference type="SMART" id="SM00558">
    <property type="entry name" value="JmjC"/>
    <property type="match status" value="1"/>
</dbReference>
<sequence length="1446" mass="163716">MADSATPPTQRRITSSRSRANMIYLPPDLDVPSLIAENGNFKPVQSIDARTIGHALSWKELQETIDAYVEGEGIPLVITNWHLRPDWPGHLFNPEWLTMNHGIDHVEARDMRGHVNIKMTMGHYIRLLPDIVERYTPSEYGGSNKRVYAKDVDCPPVWRDKLSQMLPPGTLYLSTEADLMSSLPPPARAENMMIYAGHEGTYTPAHKEMCASLGQNIMVAASTEGQYPGSSVWFLTRSRDRAEITEYWLSRMGHDVETESHFASIDDLASAPFPVFIHEQKVGDYILVPSMAPHQVWNRGTCTIKAAWNRLTVRSLELAMSESLAKSRLVCRDEQYKIRAIVYDTLKKYDDYLTGLTETSISQDRLVDEFVRLFKLFNSIMLEECFKPGLSVPSVEKIQNEYNVTCSFCRGNIWNRFLTCKKCIGYSDDPEDNYDICLDCYARGRSCFCISDLNWVEQHNWKTLEKHHEDFRQLVIKLQGTVSEGSPLALWEGLKKLGRKSLAWVCQEELKKRPFADISKNGLEEEETEENLVEHKKLDGRLPNCHVCKSRHESWKGAVCSTCNKFYCYGSLWRAFDLDPFDHLLSQFEWKCPVCLGICSCGLCRRAGRTIPYEPKGTYLGVSTKHVADPRSMESLVDFAKGNLVWLKTVQKRKHEEHEKDADGVPIDPSLEDPPENQGFTAVNNGSEYNHPSQGRSPPTATANVMDSSNTFGLVQAPRNTGTTGQMMMGVEVSPEKLPLNAESNEEEHHLEVNRFFFSASSNNEAFSESGPTWGDGGRHQSGGVGSQFAHSNAGFASLQTPLTALEENPLAFIAAAGLMQLPGGGGSVPMPEWPNGPPTTAAPHELYKQRPSTPAPRTQPRSLSPDELDKTPPPRPIPRRPREPQMQSNQQRTTSIGASSQTGADWISKTKVARRLAQNLSKKKRLVITLQMPKERYRALMRQIWDNEPIASDLVCLDGEWVMVQAARNLTYPTDEERRRQHQSSSAAPSAKRGRGRPRKEVVDVFSDSSDVEILTASQARNKQRRSEAFLRRKKEEDEAKAEFLAKQGECDRESATVPARNRVRHKEIFDVLKNQASMESERLPSETEEERIAREDREEEERVAHEARKEQERLALEARKEEARLARLVAYEAARLRRAEAKVERKRLRATAKTERKTLRKIQRQEEKELRRKESIRQAKLAAAGIMDYADVEEYISTSSTSYSSSSSGEDNINSDEDDEPLPEELQLLIPDEESCAVIITPPLHQVGDWRDAYEKFPEITASPPPSPPELKRARGRPRKTSGTGVPPAKPRTKSGVLLADKAFKPERHVRRSLPAITPAPERERRKSALCAKARLSQLEDEFDVDQELEDQKPIIPEKKKKKFKRVQIKPGKWAEVEITEDEDEGEMMEDEDVPDLGSPPAPEPEPMDLDMEGGGAIKAEADDEIEEDLSKEYEKRWSRRRIR</sequence>
<dbReference type="Proteomes" id="UP000326924">
    <property type="component" value="Unassembled WGS sequence"/>
</dbReference>
<dbReference type="SMART" id="SM00384">
    <property type="entry name" value="AT_hook"/>
    <property type="match status" value="2"/>
</dbReference>
<dbReference type="SUPFAM" id="SSF51197">
    <property type="entry name" value="Clavaminate synthase-like"/>
    <property type="match status" value="1"/>
</dbReference>
<feature type="region of interest" description="Disordered" evidence="5">
    <location>
        <begin position="1078"/>
        <end position="1108"/>
    </location>
</feature>
<feature type="region of interest" description="Disordered" evidence="5">
    <location>
        <begin position="1199"/>
        <end position="1228"/>
    </location>
</feature>
<evidence type="ECO:0000256" key="2">
    <source>
        <dbReference type="ARBA" id="ARBA00023015"/>
    </source>
</evidence>
<dbReference type="InterPro" id="IPR017956">
    <property type="entry name" value="AT_hook_DNA-bd_motif"/>
</dbReference>
<evidence type="ECO:0000256" key="3">
    <source>
        <dbReference type="ARBA" id="ARBA00023163"/>
    </source>
</evidence>
<dbReference type="GO" id="GO:0003677">
    <property type="term" value="F:DNA binding"/>
    <property type="evidence" value="ECO:0007669"/>
    <property type="project" value="InterPro"/>
</dbReference>
<keyword evidence="2" id="KW-0805">Transcription regulation</keyword>
<dbReference type="PROSITE" id="PS51184">
    <property type="entry name" value="JMJC"/>
    <property type="match status" value="1"/>
</dbReference>
<feature type="compositionally biased region" description="Polar residues" evidence="5">
    <location>
        <begin position="851"/>
        <end position="863"/>
    </location>
</feature>
<feature type="region of interest" description="Disordered" evidence="5">
    <location>
        <begin position="652"/>
        <end position="706"/>
    </location>
</feature>
<feature type="compositionally biased region" description="Gly residues" evidence="5">
    <location>
        <begin position="774"/>
        <end position="786"/>
    </location>
</feature>
<dbReference type="Pfam" id="PF10497">
    <property type="entry name" value="zf-4CXXC_R1"/>
    <property type="match status" value="1"/>
</dbReference>
<feature type="domain" description="JmjC" evidence="6">
    <location>
        <begin position="155"/>
        <end position="327"/>
    </location>
</feature>
<dbReference type="EMBL" id="VXIS01000151">
    <property type="protein sequence ID" value="KAA8900632.1"/>
    <property type="molecule type" value="Genomic_DNA"/>
</dbReference>
<dbReference type="Pfam" id="PF02373">
    <property type="entry name" value="JmjC"/>
    <property type="match status" value="1"/>
</dbReference>
<feature type="region of interest" description="Disordered" evidence="5">
    <location>
        <begin position="974"/>
        <end position="1001"/>
    </location>
</feature>
<feature type="compositionally biased region" description="Acidic residues" evidence="5">
    <location>
        <begin position="1215"/>
        <end position="1225"/>
    </location>
</feature>
<feature type="region of interest" description="Disordered" evidence="5">
    <location>
        <begin position="1378"/>
        <end position="1446"/>
    </location>
</feature>
<evidence type="ECO:0000256" key="5">
    <source>
        <dbReference type="SAM" id="MobiDB-lite"/>
    </source>
</evidence>
<dbReference type="GO" id="GO:0005634">
    <property type="term" value="C:nucleus"/>
    <property type="evidence" value="ECO:0007669"/>
    <property type="project" value="UniProtKB-SubCell"/>
</dbReference>
<keyword evidence="4" id="KW-0539">Nucleus</keyword>
<organism evidence="7 8">
    <name type="scientific">Sphaerosporella brunnea</name>
    <dbReference type="NCBI Taxonomy" id="1250544"/>
    <lineage>
        <taxon>Eukaryota</taxon>
        <taxon>Fungi</taxon>
        <taxon>Dikarya</taxon>
        <taxon>Ascomycota</taxon>
        <taxon>Pezizomycotina</taxon>
        <taxon>Pezizomycetes</taxon>
        <taxon>Pezizales</taxon>
        <taxon>Pyronemataceae</taxon>
        <taxon>Sphaerosporella</taxon>
    </lineage>
</organism>
<dbReference type="OrthoDB" id="298344at2759"/>
<reference evidence="7 8" key="1">
    <citation type="submission" date="2019-09" db="EMBL/GenBank/DDBJ databases">
        <title>Draft genome of the ectomycorrhizal ascomycete Sphaerosporella brunnea.</title>
        <authorList>
            <consortium name="DOE Joint Genome Institute"/>
            <person name="Benucci G.M."/>
            <person name="Marozzi G."/>
            <person name="Antonielli L."/>
            <person name="Sanchez S."/>
            <person name="Marco P."/>
            <person name="Wang X."/>
            <person name="Falini L.B."/>
            <person name="Barry K."/>
            <person name="Haridas S."/>
            <person name="Lipzen A."/>
            <person name="Labutti K."/>
            <person name="Grigoriev I.V."/>
            <person name="Murat C."/>
            <person name="Martin F."/>
            <person name="Albertini E."/>
            <person name="Donnini D."/>
            <person name="Bonito G."/>
        </authorList>
    </citation>
    <scope>NUCLEOTIDE SEQUENCE [LARGE SCALE GENOMIC DNA]</scope>
    <source>
        <strain evidence="7 8">Sb_GMNB300</strain>
    </source>
</reference>
<evidence type="ECO:0000313" key="7">
    <source>
        <dbReference type="EMBL" id="KAA8900632.1"/>
    </source>
</evidence>
<evidence type="ECO:0000256" key="4">
    <source>
        <dbReference type="ARBA" id="ARBA00023242"/>
    </source>
</evidence>
<feature type="region of interest" description="Disordered" evidence="5">
    <location>
        <begin position="1258"/>
        <end position="1330"/>
    </location>
</feature>
<feature type="compositionally biased region" description="Basic and acidic residues" evidence="5">
    <location>
        <begin position="654"/>
        <end position="663"/>
    </location>
</feature>
<dbReference type="InterPro" id="IPR018866">
    <property type="entry name" value="Znf-4CXXC_R1"/>
</dbReference>
<keyword evidence="8" id="KW-1185">Reference proteome</keyword>
<feature type="region of interest" description="Disordered" evidence="5">
    <location>
        <begin position="765"/>
        <end position="787"/>
    </location>
</feature>
<comment type="subcellular location">
    <subcellularLocation>
        <location evidence="1">Nucleus</location>
    </subcellularLocation>
</comment>
<feature type="compositionally biased region" description="Basic and acidic residues" evidence="5">
    <location>
        <begin position="1081"/>
        <end position="1108"/>
    </location>
</feature>
<evidence type="ECO:0000256" key="1">
    <source>
        <dbReference type="ARBA" id="ARBA00004123"/>
    </source>
</evidence>
<name>A0A5J5ERM3_9PEZI</name>
<evidence type="ECO:0000259" key="6">
    <source>
        <dbReference type="PROSITE" id="PS51184"/>
    </source>
</evidence>
<keyword evidence="3" id="KW-0804">Transcription</keyword>
<gene>
    <name evidence="7" type="ORF">FN846DRAFT_892034</name>
</gene>
<feature type="region of interest" description="Disordered" evidence="5">
    <location>
        <begin position="827"/>
        <end position="904"/>
    </location>
</feature>
<dbReference type="InterPro" id="IPR003347">
    <property type="entry name" value="JmjC_dom"/>
</dbReference>
<feature type="compositionally biased region" description="Low complexity" evidence="5">
    <location>
        <begin position="1199"/>
        <end position="1214"/>
    </location>
</feature>